<feature type="compositionally biased region" description="Basic and acidic residues" evidence="3">
    <location>
        <begin position="154"/>
        <end position="166"/>
    </location>
</feature>
<dbReference type="GO" id="GO:0003729">
    <property type="term" value="F:mRNA binding"/>
    <property type="evidence" value="ECO:0007669"/>
    <property type="project" value="TreeGrafter"/>
</dbReference>
<dbReference type="PANTHER" id="PTHR23003:SF51">
    <property type="entry name" value="SERINE-ARGININE PROTEIN 55"/>
    <property type="match status" value="1"/>
</dbReference>
<organism evidence="5">
    <name type="scientific">Eremomyces bilateralis CBS 781.70</name>
    <dbReference type="NCBI Taxonomy" id="1392243"/>
    <lineage>
        <taxon>Eukaryota</taxon>
        <taxon>Fungi</taxon>
        <taxon>Dikarya</taxon>
        <taxon>Ascomycota</taxon>
        <taxon>Pezizomycotina</taxon>
        <taxon>Dothideomycetes</taxon>
        <taxon>Dothideomycetes incertae sedis</taxon>
        <taxon>Eremomycetales</taxon>
        <taxon>Eremomycetaceae</taxon>
        <taxon>Eremomyces</taxon>
    </lineage>
</organism>
<keyword evidence="1 2" id="KW-0694">RNA-binding</keyword>
<reference evidence="7" key="2">
    <citation type="submission" date="2020-04" db="EMBL/GenBank/DDBJ databases">
        <authorList>
            <consortium name="NCBI Genome Project"/>
        </authorList>
    </citation>
    <scope>NUCLEOTIDE SEQUENCE</scope>
    <source>
        <strain evidence="7">CBS 781.70</strain>
    </source>
</reference>
<accession>A0A6G1G4L7</accession>
<evidence type="ECO:0000256" key="2">
    <source>
        <dbReference type="PROSITE-ProRule" id="PRU00176"/>
    </source>
</evidence>
<dbReference type="GO" id="GO:0005737">
    <property type="term" value="C:cytoplasm"/>
    <property type="evidence" value="ECO:0007669"/>
    <property type="project" value="TreeGrafter"/>
</dbReference>
<dbReference type="OrthoDB" id="1099063at2759"/>
<dbReference type="RefSeq" id="XP_033534573.1">
    <property type="nucleotide sequence ID" value="XM_033675269.1"/>
</dbReference>
<dbReference type="InterPro" id="IPR012677">
    <property type="entry name" value="Nucleotide-bd_a/b_plait_sf"/>
</dbReference>
<name>A0A6G1G4L7_9PEZI</name>
<evidence type="ECO:0000313" key="5">
    <source>
        <dbReference type="EMBL" id="KAF1812942.1"/>
    </source>
</evidence>
<keyword evidence="6" id="KW-1185">Reference proteome</keyword>
<reference evidence="5 7" key="1">
    <citation type="submission" date="2020-01" db="EMBL/GenBank/DDBJ databases">
        <authorList>
            <consortium name="DOE Joint Genome Institute"/>
            <person name="Haridas S."/>
            <person name="Albert R."/>
            <person name="Binder M."/>
            <person name="Bloem J."/>
            <person name="Labutti K."/>
            <person name="Salamov A."/>
            <person name="Andreopoulos B."/>
            <person name="Baker S.E."/>
            <person name="Barry K."/>
            <person name="Bills G."/>
            <person name="Bluhm B.H."/>
            <person name="Cannon C."/>
            <person name="Castanera R."/>
            <person name="Culley D.E."/>
            <person name="Daum C."/>
            <person name="Ezra D."/>
            <person name="Gonzalez J.B."/>
            <person name="Henrissat B."/>
            <person name="Kuo A."/>
            <person name="Liang C."/>
            <person name="Lipzen A."/>
            <person name="Lutzoni F."/>
            <person name="Magnuson J."/>
            <person name="Mondo S."/>
            <person name="Nolan M."/>
            <person name="Ohm R."/>
            <person name="Pangilinan J."/>
            <person name="Park H.-J."/>
            <person name="Ramirez L."/>
            <person name="Alfaro M."/>
            <person name="Sun H."/>
            <person name="Tritt A."/>
            <person name="Yoshinaga Y."/>
            <person name="Zwiers L.-H."/>
            <person name="Turgeon B.G."/>
            <person name="Goodwin S.B."/>
            <person name="Spatafora J.W."/>
            <person name="Crous P.W."/>
            <person name="Grigoriev I.V."/>
        </authorList>
    </citation>
    <scope>NUCLEOTIDE SEQUENCE</scope>
    <source>
        <strain evidence="5 7">CBS 781.70</strain>
    </source>
</reference>
<evidence type="ECO:0000256" key="1">
    <source>
        <dbReference type="ARBA" id="ARBA00022884"/>
    </source>
</evidence>
<dbReference type="GeneID" id="54415839"/>
<evidence type="ECO:0000313" key="7">
    <source>
        <dbReference type="RefSeq" id="XP_033534573.1"/>
    </source>
</evidence>
<gene>
    <name evidence="5 7" type="ORF">P152DRAFT_331355</name>
</gene>
<dbReference type="InterPro" id="IPR000504">
    <property type="entry name" value="RRM_dom"/>
</dbReference>
<reference evidence="7" key="3">
    <citation type="submission" date="2025-04" db="UniProtKB">
        <authorList>
            <consortium name="RefSeq"/>
        </authorList>
    </citation>
    <scope>IDENTIFICATION</scope>
    <source>
        <strain evidence="7">CBS 781.70</strain>
    </source>
</reference>
<feature type="compositionally biased region" description="Basic and acidic residues" evidence="3">
    <location>
        <begin position="15"/>
        <end position="26"/>
    </location>
</feature>
<dbReference type="Gene3D" id="3.30.70.330">
    <property type="match status" value="1"/>
</dbReference>
<dbReference type="PROSITE" id="PS50102">
    <property type="entry name" value="RRM"/>
    <property type="match status" value="1"/>
</dbReference>
<feature type="region of interest" description="Disordered" evidence="3">
    <location>
        <begin position="106"/>
        <end position="214"/>
    </location>
</feature>
<feature type="domain" description="RRM" evidence="4">
    <location>
        <begin position="34"/>
        <end position="108"/>
    </location>
</feature>
<evidence type="ECO:0000256" key="3">
    <source>
        <dbReference type="SAM" id="MobiDB-lite"/>
    </source>
</evidence>
<dbReference type="Proteomes" id="UP000504638">
    <property type="component" value="Unplaced"/>
</dbReference>
<evidence type="ECO:0000259" key="4">
    <source>
        <dbReference type="PROSITE" id="PS50102"/>
    </source>
</evidence>
<evidence type="ECO:0000313" key="6">
    <source>
        <dbReference type="Proteomes" id="UP000504638"/>
    </source>
</evidence>
<dbReference type="SMART" id="SM00360">
    <property type="entry name" value="RRM"/>
    <property type="match status" value="1"/>
</dbReference>
<dbReference type="SUPFAM" id="SSF54928">
    <property type="entry name" value="RNA-binding domain, RBD"/>
    <property type="match status" value="1"/>
</dbReference>
<dbReference type="AlphaFoldDB" id="A0A6G1G4L7"/>
<proteinExistence type="predicted"/>
<sequence length="214" mass="24883">MGERLVVQFARGSRPRNENAIHERTAPRPRRTPHRMAIANLPAETSWQDLKDFARQSGLDVVYSEVGRDRDGKGSVEYETAADLRKAIEGLDNREFKGVTIRCTVDDRPRERHRSRSPPRHDYRRRSPPRDYYMDRYGGGRSPPRMRGPPVDDYPPRGRFPDDAYDPRGPPPRRYDADPYVNGHGRPSYDRPPSPGRRPRSPARAYEPGYERRY</sequence>
<protein>
    <recommendedName>
        <fullName evidence="4">RRM domain-containing protein</fullName>
    </recommendedName>
</protein>
<dbReference type="GO" id="GO:0005634">
    <property type="term" value="C:nucleus"/>
    <property type="evidence" value="ECO:0007669"/>
    <property type="project" value="TreeGrafter"/>
</dbReference>
<dbReference type="InterPro" id="IPR050374">
    <property type="entry name" value="RRT5_SRSF_SR"/>
</dbReference>
<dbReference type="InterPro" id="IPR035979">
    <property type="entry name" value="RBD_domain_sf"/>
</dbReference>
<dbReference type="Pfam" id="PF00076">
    <property type="entry name" value="RRM_1"/>
    <property type="match status" value="1"/>
</dbReference>
<dbReference type="PANTHER" id="PTHR23003">
    <property type="entry name" value="RNA RECOGNITION MOTIF RRM DOMAIN CONTAINING PROTEIN"/>
    <property type="match status" value="1"/>
</dbReference>
<dbReference type="EMBL" id="ML975156">
    <property type="protein sequence ID" value="KAF1812942.1"/>
    <property type="molecule type" value="Genomic_DNA"/>
</dbReference>
<feature type="region of interest" description="Disordered" evidence="3">
    <location>
        <begin position="12"/>
        <end position="34"/>
    </location>
</feature>
<feature type="compositionally biased region" description="Basic residues" evidence="3">
    <location>
        <begin position="111"/>
        <end position="127"/>
    </location>
</feature>